<evidence type="ECO:0000313" key="3">
    <source>
        <dbReference type="EMBL" id="KAL0472657.1"/>
    </source>
</evidence>
<gene>
    <name evidence="3" type="ORF">QR685DRAFT_439022</name>
</gene>
<dbReference type="EMBL" id="JAVLET010000003">
    <property type="protein sequence ID" value="KAL0472657.1"/>
    <property type="molecule type" value="Genomic_DNA"/>
</dbReference>
<dbReference type="SUPFAM" id="SSF56672">
    <property type="entry name" value="DNA/RNA polymerases"/>
    <property type="match status" value="1"/>
</dbReference>
<keyword evidence="2" id="KW-0496">Mitochondrion</keyword>
<proteinExistence type="predicted"/>
<sequence length="77" mass="9369">FFKYRSFVRTYINNIIIFNNTQEEYLVYLTIIIDLLNKYYIYISTNKSSIKYPSILLLSSIIDREGYKRTEDYIKAF</sequence>
<name>A0ABR3DIY2_NEUIN</name>
<dbReference type="Proteomes" id="UP001451303">
    <property type="component" value="Unassembled WGS sequence"/>
</dbReference>
<evidence type="ECO:0000256" key="2">
    <source>
        <dbReference type="ARBA" id="ARBA00023128"/>
    </source>
</evidence>
<comment type="caution">
    <text evidence="3">The sequence shown here is derived from an EMBL/GenBank/DDBJ whole genome shotgun (WGS) entry which is preliminary data.</text>
</comment>
<protein>
    <submittedName>
        <fullName evidence="3">Uncharacterized protein</fullName>
    </submittedName>
</protein>
<comment type="subcellular location">
    <subcellularLocation>
        <location evidence="1">Mitochondrion</location>
    </subcellularLocation>
</comment>
<feature type="non-terminal residue" evidence="3">
    <location>
        <position position="1"/>
    </location>
</feature>
<evidence type="ECO:0000313" key="4">
    <source>
        <dbReference type="Proteomes" id="UP001451303"/>
    </source>
</evidence>
<dbReference type="Gene3D" id="3.30.70.270">
    <property type="match status" value="1"/>
</dbReference>
<keyword evidence="4" id="KW-1185">Reference proteome</keyword>
<accession>A0ABR3DIY2</accession>
<dbReference type="InterPro" id="IPR043502">
    <property type="entry name" value="DNA/RNA_pol_sf"/>
</dbReference>
<dbReference type="InterPro" id="IPR043128">
    <property type="entry name" value="Rev_trsase/Diguanyl_cyclase"/>
</dbReference>
<evidence type="ECO:0000256" key="1">
    <source>
        <dbReference type="ARBA" id="ARBA00004173"/>
    </source>
</evidence>
<organism evidence="3 4">
    <name type="scientific">Neurospora intermedia</name>
    <dbReference type="NCBI Taxonomy" id="5142"/>
    <lineage>
        <taxon>Eukaryota</taxon>
        <taxon>Fungi</taxon>
        <taxon>Dikarya</taxon>
        <taxon>Ascomycota</taxon>
        <taxon>Pezizomycotina</taxon>
        <taxon>Sordariomycetes</taxon>
        <taxon>Sordariomycetidae</taxon>
        <taxon>Sordariales</taxon>
        <taxon>Sordariaceae</taxon>
        <taxon>Neurospora</taxon>
    </lineage>
</organism>
<reference evidence="3 4" key="1">
    <citation type="submission" date="2023-09" db="EMBL/GenBank/DDBJ databases">
        <title>Multi-omics analysis of a traditional fermented food reveals byproduct-associated fungal strains for waste-to-food upcycling.</title>
        <authorList>
            <consortium name="Lawrence Berkeley National Laboratory"/>
            <person name="Rekdal V.M."/>
            <person name="Villalobos-Escobedo J.M."/>
            <person name="Rodriguez-Valeron N."/>
            <person name="Garcia M.O."/>
            <person name="Vasquez D.P."/>
            <person name="Damayanti I."/>
            <person name="Sorensen P.M."/>
            <person name="Baidoo E.E."/>
            <person name="De Carvalho A.C."/>
            <person name="Riley R."/>
            <person name="Lipzen A."/>
            <person name="He G."/>
            <person name="Yan M."/>
            <person name="Haridas S."/>
            <person name="Daum C."/>
            <person name="Yoshinaga Y."/>
            <person name="Ng V."/>
            <person name="Grigoriev I.V."/>
            <person name="Munk R."/>
            <person name="Nuraida L."/>
            <person name="Wijaya C.H."/>
            <person name="Morales P.-C."/>
            <person name="Keasling J.D."/>
        </authorList>
    </citation>
    <scope>NUCLEOTIDE SEQUENCE [LARGE SCALE GENOMIC DNA]</scope>
    <source>
        <strain evidence="3 4">FGSC 2613</strain>
    </source>
</reference>